<feature type="transmembrane region" description="Helical" evidence="1">
    <location>
        <begin position="60"/>
        <end position="81"/>
    </location>
</feature>
<dbReference type="AlphaFoldDB" id="A0A9Q0DRF7"/>
<comment type="caution">
    <text evidence="2">The sequence shown here is derived from an EMBL/GenBank/DDBJ whole genome shotgun (WGS) entry which is preliminary data.</text>
</comment>
<accession>A0A9Q0DRF7</accession>
<dbReference type="Proteomes" id="UP001148018">
    <property type="component" value="Unassembled WGS sequence"/>
</dbReference>
<keyword evidence="1" id="KW-0472">Membrane</keyword>
<evidence type="ECO:0000313" key="3">
    <source>
        <dbReference type="Proteomes" id="UP001148018"/>
    </source>
</evidence>
<keyword evidence="1" id="KW-1133">Transmembrane helix</keyword>
<evidence type="ECO:0000256" key="1">
    <source>
        <dbReference type="SAM" id="Phobius"/>
    </source>
</evidence>
<protein>
    <submittedName>
        <fullName evidence="2">Uncharacterized protein</fullName>
    </submittedName>
</protein>
<keyword evidence="1" id="KW-0812">Transmembrane</keyword>
<proteinExistence type="predicted"/>
<feature type="transmembrane region" description="Helical" evidence="1">
    <location>
        <begin position="87"/>
        <end position="104"/>
    </location>
</feature>
<organism evidence="2 3">
    <name type="scientific">Muraenolepis orangiensis</name>
    <name type="common">Patagonian moray cod</name>
    <dbReference type="NCBI Taxonomy" id="630683"/>
    <lineage>
        <taxon>Eukaryota</taxon>
        <taxon>Metazoa</taxon>
        <taxon>Chordata</taxon>
        <taxon>Craniata</taxon>
        <taxon>Vertebrata</taxon>
        <taxon>Euteleostomi</taxon>
        <taxon>Actinopterygii</taxon>
        <taxon>Neopterygii</taxon>
        <taxon>Teleostei</taxon>
        <taxon>Neoteleostei</taxon>
        <taxon>Acanthomorphata</taxon>
        <taxon>Zeiogadaria</taxon>
        <taxon>Gadariae</taxon>
        <taxon>Gadiformes</taxon>
        <taxon>Muraenolepidoidei</taxon>
        <taxon>Muraenolepididae</taxon>
        <taxon>Muraenolepis</taxon>
    </lineage>
</organism>
<evidence type="ECO:0000313" key="2">
    <source>
        <dbReference type="EMBL" id="KAJ3591860.1"/>
    </source>
</evidence>
<reference evidence="2" key="1">
    <citation type="submission" date="2022-07" db="EMBL/GenBank/DDBJ databases">
        <title>Chromosome-level genome of Muraenolepis orangiensis.</title>
        <authorList>
            <person name="Kim J."/>
        </authorList>
    </citation>
    <scope>NUCLEOTIDE SEQUENCE</scope>
    <source>
        <strain evidence="2">KU_S4_2022</strain>
        <tissue evidence="2">Muscle</tissue>
    </source>
</reference>
<name>A0A9Q0DRF7_9TELE</name>
<dbReference type="EMBL" id="JANIIK010000113">
    <property type="protein sequence ID" value="KAJ3591860.1"/>
    <property type="molecule type" value="Genomic_DNA"/>
</dbReference>
<keyword evidence="3" id="KW-1185">Reference proteome</keyword>
<gene>
    <name evidence="2" type="ORF">NHX12_006991</name>
</gene>
<sequence>MKRRRDLRWRAHCVGIPPLDRLSLLAFSLELAPPVLFADPDAGYPYCLVTLTAWLPLLPGYPYCLVTLTAWLPLLPGTLLLVPLLSGYPYCLVTLTACSLIRLTQRNN</sequence>